<dbReference type="OrthoDB" id="4096268at2759"/>
<reference evidence="4 5" key="1">
    <citation type="submission" date="2019-02" db="EMBL/GenBank/DDBJ databases">
        <title>Genome sequencing of the rare red list fungi Antrodiella citrinella (Flaviporus citrinellus).</title>
        <authorList>
            <person name="Buettner E."/>
            <person name="Kellner H."/>
        </authorList>
    </citation>
    <scope>NUCLEOTIDE SEQUENCE [LARGE SCALE GENOMIC DNA]</scope>
    <source>
        <strain evidence="4 5">DSM 108506</strain>
    </source>
</reference>
<dbReference type="Gene3D" id="2.60.200.20">
    <property type="match status" value="1"/>
</dbReference>
<comment type="caution">
    <text evidence="4">The sequence shown here is derived from an EMBL/GenBank/DDBJ whole genome shotgun (WGS) entry which is preliminary data.</text>
</comment>
<keyword evidence="1" id="KW-0175">Coiled coil</keyword>
<accession>A0A4S4MYU1</accession>
<dbReference type="SUPFAM" id="SSF49879">
    <property type="entry name" value="SMAD/FHA domain"/>
    <property type="match status" value="1"/>
</dbReference>
<organism evidence="4 5">
    <name type="scientific">Antrodiella citrinella</name>
    <dbReference type="NCBI Taxonomy" id="2447956"/>
    <lineage>
        <taxon>Eukaryota</taxon>
        <taxon>Fungi</taxon>
        <taxon>Dikarya</taxon>
        <taxon>Basidiomycota</taxon>
        <taxon>Agaricomycotina</taxon>
        <taxon>Agaricomycetes</taxon>
        <taxon>Polyporales</taxon>
        <taxon>Steccherinaceae</taxon>
        <taxon>Antrodiella</taxon>
    </lineage>
</organism>
<feature type="compositionally biased region" description="Polar residues" evidence="2">
    <location>
        <begin position="161"/>
        <end position="171"/>
    </location>
</feature>
<feature type="region of interest" description="Disordered" evidence="2">
    <location>
        <begin position="303"/>
        <end position="354"/>
    </location>
</feature>
<feature type="compositionally biased region" description="Basic and acidic residues" evidence="2">
    <location>
        <begin position="336"/>
        <end position="349"/>
    </location>
</feature>
<evidence type="ECO:0000313" key="5">
    <source>
        <dbReference type="Proteomes" id="UP000308730"/>
    </source>
</evidence>
<feature type="domain" description="FHA" evidence="3">
    <location>
        <begin position="43"/>
        <end position="97"/>
    </location>
</feature>
<dbReference type="CDD" id="cd00060">
    <property type="entry name" value="FHA"/>
    <property type="match status" value="1"/>
</dbReference>
<evidence type="ECO:0000259" key="3">
    <source>
        <dbReference type="PROSITE" id="PS50006"/>
    </source>
</evidence>
<dbReference type="PROSITE" id="PS50006">
    <property type="entry name" value="FHA_DOMAIN"/>
    <property type="match status" value="1"/>
</dbReference>
<dbReference type="InterPro" id="IPR008984">
    <property type="entry name" value="SMAD_FHA_dom_sf"/>
</dbReference>
<dbReference type="InterPro" id="IPR000253">
    <property type="entry name" value="FHA_dom"/>
</dbReference>
<feature type="region of interest" description="Disordered" evidence="2">
    <location>
        <begin position="544"/>
        <end position="571"/>
    </location>
</feature>
<sequence length="603" mass="65404">MDQGPSNKPCTGGEIAGITLTVDASGQQPAQSLKFWKSSARVIEIGRRSAQAKGDECDGKQALFRCPVISRKHAKITFSEYGNVYVTDLKSHHGTHIKRPDDTISRLITPEIPNVLADGDVLTFGKAVGKEQEQVRPITVHVQLLFSRDMEVVPLAAAVSRETNSPRSSSGRYGVFLPPSDTSSSSESDSDIEEIPPPLSPNLQTHGFEFSSRLNNLFQEASCSLRRDSEMIRRHILPPITVLFSPSPEPPTFGLGSHGDTENSFDIYDVEGSPELGSEEAPIQLPAAPSIDTDAPSSEFPLFIGGWPKSPSRSSSGTPAEENAYSHVSSAGHLPPHLEEQSVESREVNPDDDLYMDAEPFTSHIWNHATAEVERVVLEQAEHFAGQQLLRAAMQSVDAARQTDSQVDVTVPAEQPSEQEQIEHEQAQTKLDLVQSLASVVEHTTIEETHSSQAVTTNTDVVMSDAASEEVANLRALREELEEMHAKAQKELEAELQALRTARSEAETIATRMREQMATAAHNDASTSTIPATPLKRKRDIGTEYDDDACTPSSIGVDVPRPIAPSTKRRKTSTAARVVSVVVQTTAVATLGAVAAWTALAFS</sequence>
<feature type="coiled-coil region" evidence="1">
    <location>
        <begin position="464"/>
        <end position="509"/>
    </location>
</feature>
<proteinExistence type="predicted"/>
<dbReference type="Pfam" id="PF00498">
    <property type="entry name" value="FHA"/>
    <property type="match status" value="1"/>
</dbReference>
<feature type="region of interest" description="Disordered" evidence="2">
    <location>
        <begin position="159"/>
        <end position="201"/>
    </location>
</feature>
<evidence type="ECO:0000313" key="4">
    <source>
        <dbReference type="EMBL" id="THH31674.1"/>
    </source>
</evidence>
<dbReference type="Proteomes" id="UP000308730">
    <property type="component" value="Unassembled WGS sequence"/>
</dbReference>
<gene>
    <name evidence="4" type="ORF">EUX98_g2515</name>
</gene>
<feature type="compositionally biased region" description="Low complexity" evidence="2">
    <location>
        <begin position="178"/>
        <end position="187"/>
    </location>
</feature>
<keyword evidence="5" id="KW-1185">Reference proteome</keyword>
<protein>
    <recommendedName>
        <fullName evidence="3">FHA domain-containing protein</fullName>
    </recommendedName>
</protein>
<evidence type="ECO:0000256" key="2">
    <source>
        <dbReference type="SAM" id="MobiDB-lite"/>
    </source>
</evidence>
<evidence type="ECO:0000256" key="1">
    <source>
        <dbReference type="SAM" id="Coils"/>
    </source>
</evidence>
<dbReference type="EMBL" id="SGPM01000040">
    <property type="protein sequence ID" value="THH31674.1"/>
    <property type="molecule type" value="Genomic_DNA"/>
</dbReference>
<name>A0A4S4MYU1_9APHY</name>
<dbReference type="AlphaFoldDB" id="A0A4S4MYU1"/>